<dbReference type="AlphaFoldDB" id="A0A841SVZ4"/>
<dbReference type="InterPro" id="IPR029052">
    <property type="entry name" value="Metallo-depent_PP-like"/>
</dbReference>
<dbReference type="InterPro" id="IPR019079">
    <property type="entry name" value="Capsule_synth_CapA"/>
</dbReference>
<dbReference type="CDD" id="cd07381">
    <property type="entry name" value="MPP_CapA"/>
    <property type="match status" value="1"/>
</dbReference>
<dbReference type="SMART" id="SM00854">
    <property type="entry name" value="PGA_cap"/>
    <property type="match status" value="1"/>
</dbReference>
<feature type="region of interest" description="Disordered" evidence="2">
    <location>
        <begin position="45"/>
        <end position="113"/>
    </location>
</feature>
<keyword evidence="3" id="KW-0812">Transmembrane</keyword>
<organism evidence="5 6">
    <name type="scientific">Cohnella thailandensis</name>
    <dbReference type="NCBI Taxonomy" id="557557"/>
    <lineage>
        <taxon>Bacteria</taxon>
        <taxon>Bacillati</taxon>
        <taxon>Bacillota</taxon>
        <taxon>Bacilli</taxon>
        <taxon>Bacillales</taxon>
        <taxon>Paenibacillaceae</taxon>
        <taxon>Cohnella</taxon>
    </lineage>
</organism>
<keyword evidence="3" id="KW-0472">Membrane</keyword>
<reference evidence="5 6" key="1">
    <citation type="submission" date="2020-08" db="EMBL/GenBank/DDBJ databases">
        <title>Cohnella phylogeny.</title>
        <authorList>
            <person name="Dunlap C."/>
        </authorList>
    </citation>
    <scope>NUCLEOTIDE SEQUENCE [LARGE SCALE GENOMIC DNA]</scope>
    <source>
        <strain evidence="5 6">DSM 25241</strain>
    </source>
</reference>
<feature type="transmembrane region" description="Helical" evidence="3">
    <location>
        <begin position="20"/>
        <end position="42"/>
    </location>
</feature>
<evidence type="ECO:0000259" key="4">
    <source>
        <dbReference type="SMART" id="SM00854"/>
    </source>
</evidence>
<keyword evidence="6" id="KW-1185">Reference proteome</keyword>
<gene>
    <name evidence="5" type="ORF">H7B67_18390</name>
</gene>
<comment type="caution">
    <text evidence="5">The sequence shown here is derived from an EMBL/GenBank/DDBJ whole genome shotgun (WGS) entry which is preliminary data.</text>
</comment>
<proteinExistence type="inferred from homology"/>
<dbReference type="EMBL" id="JACJVQ010000017">
    <property type="protein sequence ID" value="MBB6636094.1"/>
    <property type="molecule type" value="Genomic_DNA"/>
</dbReference>
<feature type="domain" description="Capsule synthesis protein CapA" evidence="4">
    <location>
        <begin position="118"/>
        <end position="358"/>
    </location>
</feature>
<feature type="compositionally biased region" description="Acidic residues" evidence="2">
    <location>
        <begin position="92"/>
        <end position="101"/>
    </location>
</feature>
<evidence type="ECO:0000256" key="3">
    <source>
        <dbReference type="SAM" id="Phobius"/>
    </source>
</evidence>
<dbReference type="Pfam" id="PF09587">
    <property type="entry name" value="PGA_cap"/>
    <property type="match status" value="1"/>
</dbReference>
<dbReference type="Proteomes" id="UP000535838">
    <property type="component" value="Unassembled WGS sequence"/>
</dbReference>
<comment type="similarity">
    <text evidence="1">Belongs to the CapA family.</text>
</comment>
<dbReference type="PANTHER" id="PTHR33393">
    <property type="entry name" value="POLYGLUTAMINE SYNTHESIS ACCESSORY PROTEIN RV0574C-RELATED"/>
    <property type="match status" value="1"/>
</dbReference>
<evidence type="ECO:0000256" key="2">
    <source>
        <dbReference type="SAM" id="MobiDB-lite"/>
    </source>
</evidence>
<feature type="compositionally biased region" description="Polar residues" evidence="2">
    <location>
        <begin position="48"/>
        <end position="68"/>
    </location>
</feature>
<sequence>MTYSRTQSRRKTRRRARILFYVNFMLLAVVLGVGALVVYELMDGSDGDQASQAPVESAPQTAPAQGQDQDQEPLPTAGEEPDDSAAGGVEAPSEEASEESSGELPADTSSNGDSQAVNLAFVGDILLAARVEEYITKNGVDYPFLKASSLLQAADITAGNLENPITERGTPAEDKTYVFKGKPESLQGIKNAGIDVLTLANNHTLDQGWEGLSDTMDYLDDTGIDHVGSGNDATEAYTAAFREHNGIRVAYIGVTNVVPVTEWKADKNHPGVAETYDTTRAVQAIKDAKELADIVVVMVHWGKEKVQQPIEKQTTVGHTFIDAGADLVIGSHPHVLQGFERYKGKWIAYSLGNFVFTSAGDRLTQETGVLEAACTKQGECSMKFNPMLSAYAQPAPMDAEEGAALLSKLSELSAPYGVAVKSDGSIVPGEGASSP</sequence>
<dbReference type="RefSeq" id="WP_185121330.1">
    <property type="nucleotide sequence ID" value="NZ_JACJVQ010000017.1"/>
</dbReference>
<dbReference type="PANTHER" id="PTHR33393:SF13">
    <property type="entry name" value="PGA BIOSYNTHESIS PROTEIN CAPA"/>
    <property type="match status" value="1"/>
</dbReference>
<evidence type="ECO:0000313" key="6">
    <source>
        <dbReference type="Proteomes" id="UP000535838"/>
    </source>
</evidence>
<evidence type="ECO:0000313" key="5">
    <source>
        <dbReference type="EMBL" id="MBB6636094.1"/>
    </source>
</evidence>
<protein>
    <submittedName>
        <fullName evidence="5">CapA family protein</fullName>
    </submittedName>
</protein>
<evidence type="ECO:0000256" key="1">
    <source>
        <dbReference type="ARBA" id="ARBA00005662"/>
    </source>
</evidence>
<accession>A0A841SVZ4</accession>
<dbReference type="Gene3D" id="3.60.21.10">
    <property type="match status" value="1"/>
</dbReference>
<dbReference type="InterPro" id="IPR052169">
    <property type="entry name" value="CW_Biosynth-Accessory"/>
</dbReference>
<keyword evidence="3" id="KW-1133">Transmembrane helix</keyword>
<dbReference type="SUPFAM" id="SSF56300">
    <property type="entry name" value="Metallo-dependent phosphatases"/>
    <property type="match status" value="1"/>
</dbReference>
<name>A0A841SVZ4_9BACL</name>